<organism evidence="3">
    <name type="scientific">Leptosphaeria maculans (strain JN3 / isolate v23.1.3 / race Av1-4-5-6-7-8)</name>
    <name type="common">Blackleg fungus</name>
    <name type="synonym">Phoma lingam</name>
    <dbReference type="NCBI Taxonomy" id="985895"/>
    <lineage>
        <taxon>Eukaryota</taxon>
        <taxon>Fungi</taxon>
        <taxon>Dikarya</taxon>
        <taxon>Ascomycota</taxon>
        <taxon>Pezizomycotina</taxon>
        <taxon>Dothideomycetes</taxon>
        <taxon>Pleosporomycetidae</taxon>
        <taxon>Pleosporales</taxon>
        <taxon>Pleosporineae</taxon>
        <taxon>Leptosphaeriaceae</taxon>
        <taxon>Plenodomus</taxon>
        <taxon>Plenodomus lingam/Leptosphaeria maculans species complex</taxon>
    </lineage>
</organism>
<accession>E4ZNE3</accession>
<proteinExistence type="predicted"/>
<sequence length="75" mass="8347">MVFNAVVYYGNPNGQLYIYITAPQQVPYRELPVPIMAANQAPALHRSARLARRPRSSSSTTLIRSDTARGRATRS</sequence>
<dbReference type="InParanoid" id="E4ZNE3"/>
<dbReference type="AlphaFoldDB" id="E4ZNE3"/>
<dbReference type="EMBL" id="FP929105">
    <property type="protein sequence ID" value="CBX93002.1"/>
    <property type="molecule type" value="Genomic_DNA"/>
</dbReference>
<dbReference type="VEuPathDB" id="FungiDB:LEMA_uP039030.1"/>
<keyword evidence="3" id="KW-1185">Reference proteome</keyword>
<dbReference type="Proteomes" id="UP000002668">
    <property type="component" value="Genome"/>
</dbReference>
<reference evidence="3" key="1">
    <citation type="journal article" date="2011" name="Nat. Commun.">
        <title>Effector diversification within compartments of the Leptosphaeria maculans genome affected by Repeat-Induced Point mutations.</title>
        <authorList>
            <person name="Rouxel T."/>
            <person name="Grandaubert J."/>
            <person name="Hane J.K."/>
            <person name="Hoede C."/>
            <person name="van de Wouw A.P."/>
            <person name="Couloux A."/>
            <person name="Dominguez V."/>
            <person name="Anthouard V."/>
            <person name="Bally P."/>
            <person name="Bourras S."/>
            <person name="Cozijnsen A.J."/>
            <person name="Ciuffetti L.M."/>
            <person name="Degrave A."/>
            <person name="Dilmaghani A."/>
            <person name="Duret L."/>
            <person name="Fudal I."/>
            <person name="Goodwin S.B."/>
            <person name="Gout L."/>
            <person name="Glaser N."/>
            <person name="Linglin J."/>
            <person name="Kema G.H.J."/>
            <person name="Lapalu N."/>
            <person name="Lawrence C.B."/>
            <person name="May K."/>
            <person name="Meyer M."/>
            <person name="Ollivier B."/>
            <person name="Poulain J."/>
            <person name="Schoch C.L."/>
            <person name="Simon A."/>
            <person name="Spatafora J.W."/>
            <person name="Stachowiak A."/>
            <person name="Turgeon B.G."/>
            <person name="Tyler B.M."/>
            <person name="Vincent D."/>
            <person name="Weissenbach J."/>
            <person name="Amselem J."/>
            <person name="Quesneville H."/>
            <person name="Oliver R.P."/>
            <person name="Wincker P."/>
            <person name="Balesdent M.-H."/>
            <person name="Howlett B.J."/>
        </authorList>
    </citation>
    <scope>NUCLEOTIDE SEQUENCE [LARGE SCALE GENOMIC DNA]</scope>
    <source>
        <strain evidence="3">JN3 / isolate v23.1.3 / race Av1-4-5-6-7-8</strain>
    </source>
</reference>
<name>E4ZNE3_LEPMJ</name>
<dbReference type="HOGENOM" id="CLU_2671507_0_0_1"/>
<evidence type="ECO:0000313" key="3">
    <source>
        <dbReference type="Proteomes" id="UP000002668"/>
    </source>
</evidence>
<feature type="compositionally biased region" description="Low complexity" evidence="1">
    <location>
        <begin position="56"/>
        <end position="65"/>
    </location>
</feature>
<protein>
    <submittedName>
        <fullName evidence="2">Predicted protein</fullName>
    </submittedName>
</protein>
<feature type="region of interest" description="Disordered" evidence="1">
    <location>
        <begin position="46"/>
        <end position="75"/>
    </location>
</feature>
<feature type="compositionally biased region" description="Basic residues" evidence="1">
    <location>
        <begin position="46"/>
        <end position="55"/>
    </location>
</feature>
<evidence type="ECO:0000256" key="1">
    <source>
        <dbReference type="SAM" id="MobiDB-lite"/>
    </source>
</evidence>
<gene>
    <name evidence="2" type="ORF">LEMA_uP039030.1</name>
</gene>
<evidence type="ECO:0000313" key="2">
    <source>
        <dbReference type="EMBL" id="CBX93002.1"/>
    </source>
</evidence>